<keyword evidence="10" id="KW-0472">Membrane</keyword>
<reference evidence="14 15" key="1">
    <citation type="submission" date="2019-02" db="EMBL/GenBank/DDBJ databases">
        <title>Genome sequencing of the rare red list fungi Phellinidium pouzarii.</title>
        <authorList>
            <person name="Buettner E."/>
            <person name="Kellner H."/>
        </authorList>
    </citation>
    <scope>NUCLEOTIDE SEQUENCE [LARGE SCALE GENOMIC DNA]</scope>
    <source>
        <strain evidence="14 15">DSM 108285</strain>
    </source>
</reference>
<proteinExistence type="inferred from homology"/>
<keyword evidence="7" id="KW-0285">Flavoprotein</keyword>
<dbReference type="InterPro" id="IPR005720">
    <property type="entry name" value="Dihydroorotate_DH_cat"/>
</dbReference>
<evidence type="ECO:0000256" key="6">
    <source>
        <dbReference type="ARBA" id="ARBA00017599"/>
    </source>
</evidence>
<evidence type="ECO:0000313" key="14">
    <source>
        <dbReference type="EMBL" id="THH05831.1"/>
    </source>
</evidence>
<comment type="caution">
    <text evidence="14">The sequence shown here is derived from an EMBL/GenBank/DDBJ whole genome shotgun (WGS) entry which is preliminary data.</text>
</comment>
<comment type="cofactor">
    <cofactor evidence="1">
        <name>FMN</name>
        <dbReference type="ChEBI" id="CHEBI:58210"/>
    </cofactor>
</comment>
<dbReference type="GO" id="GO:0005743">
    <property type="term" value="C:mitochondrial inner membrane"/>
    <property type="evidence" value="ECO:0007669"/>
    <property type="project" value="TreeGrafter"/>
</dbReference>
<gene>
    <name evidence="14" type="ORF">EW145_g4512</name>
</gene>
<keyword evidence="15" id="KW-1185">Reference proteome</keyword>
<dbReference type="InterPro" id="IPR005719">
    <property type="entry name" value="Dihydroorotate_DH_2"/>
</dbReference>
<comment type="pathway">
    <text evidence="3">Pyrimidine metabolism; UMP biosynthesis via de novo pathway; orotate from (S)-dihydroorotate (quinone route): step 1/1.</text>
</comment>
<dbReference type="NCBIfam" id="TIGR01036">
    <property type="entry name" value="pyrD_sub2"/>
    <property type="match status" value="1"/>
</dbReference>
<dbReference type="EC" id="1.3.5.2" evidence="5"/>
<comment type="catalytic activity">
    <reaction evidence="12">
        <text>(S)-dihydroorotate + a quinone = orotate + a quinol</text>
        <dbReference type="Rhea" id="RHEA:30187"/>
        <dbReference type="ChEBI" id="CHEBI:24646"/>
        <dbReference type="ChEBI" id="CHEBI:30839"/>
        <dbReference type="ChEBI" id="CHEBI:30864"/>
        <dbReference type="ChEBI" id="CHEBI:132124"/>
        <dbReference type="EC" id="1.3.5.2"/>
    </reaction>
</comment>
<protein>
    <recommendedName>
        <fullName evidence="6">Dihydroorotate dehydrogenase (quinone), mitochondrial</fullName>
        <ecNumber evidence="5">1.3.5.2</ecNumber>
    </recommendedName>
    <alternativeName>
        <fullName evidence="11">Dihydroorotate oxidase</fullName>
    </alternativeName>
</protein>
<evidence type="ECO:0000256" key="11">
    <source>
        <dbReference type="ARBA" id="ARBA00031623"/>
    </source>
</evidence>
<evidence type="ECO:0000259" key="13">
    <source>
        <dbReference type="Pfam" id="PF01180"/>
    </source>
</evidence>
<evidence type="ECO:0000256" key="4">
    <source>
        <dbReference type="ARBA" id="ARBA00005359"/>
    </source>
</evidence>
<feature type="domain" description="Dihydroorotate dehydrogenase catalytic" evidence="13">
    <location>
        <begin position="106"/>
        <end position="416"/>
    </location>
</feature>
<evidence type="ECO:0000256" key="2">
    <source>
        <dbReference type="ARBA" id="ARBA00004370"/>
    </source>
</evidence>
<evidence type="ECO:0000256" key="10">
    <source>
        <dbReference type="ARBA" id="ARBA00023136"/>
    </source>
</evidence>
<dbReference type="InterPro" id="IPR013785">
    <property type="entry name" value="Aldolase_TIM"/>
</dbReference>
<dbReference type="InterPro" id="IPR050074">
    <property type="entry name" value="DHO_dehydrogenase"/>
</dbReference>
<dbReference type="GO" id="GO:0006207">
    <property type="term" value="P:'de novo' pyrimidine nucleobase biosynthetic process"/>
    <property type="evidence" value="ECO:0007669"/>
    <property type="project" value="InterPro"/>
</dbReference>
<dbReference type="Proteomes" id="UP000308199">
    <property type="component" value="Unassembled WGS sequence"/>
</dbReference>
<accession>A0A4S4L4M7</accession>
<evidence type="ECO:0000313" key="15">
    <source>
        <dbReference type="Proteomes" id="UP000308199"/>
    </source>
</evidence>
<evidence type="ECO:0000256" key="7">
    <source>
        <dbReference type="ARBA" id="ARBA00022630"/>
    </source>
</evidence>
<dbReference type="Pfam" id="PF01180">
    <property type="entry name" value="DHO_dh"/>
    <property type="match status" value="1"/>
</dbReference>
<dbReference type="CDD" id="cd04738">
    <property type="entry name" value="DHOD_2_like"/>
    <property type="match status" value="1"/>
</dbReference>
<evidence type="ECO:0000256" key="3">
    <source>
        <dbReference type="ARBA" id="ARBA00005161"/>
    </source>
</evidence>
<dbReference type="PANTHER" id="PTHR48109">
    <property type="entry name" value="DIHYDROOROTATE DEHYDROGENASE (QUINONE), MITOCHONDRIAL-RELATED"/>
    <property type="match status" value="1"/>
</dbReference>
<dbReference type="PANTHER" id="PTHR48109:SF4">
    <property type="entry name" value="DIHYDROOROTATE DEHYDROGENASE (QUINONE), MITOCHONDRIAL"/>
    <property type="match status" value="1"/>
</dbReference>
<dbReference type="Gene3D" id="3.20.20.70">
    <property type="entry name" value="Aldolase class I"/>
    <property type="match status" value="1"/>
</dbReference>
<name>A0A4S4L4M7_9AGAM</name>
<sequence>MFSRAASRQTARRFAFARLQSHVRSLSSSSSSTVNIVRRAAATTTVLVSGTLFAVYYFDSRSAIHRYIFTPVLRYALDPETSHKVAVKVLRSGLAPKDMGVDDERLSTELWGEKLSNPIGLAAGFDKNGEAVDGLFDLGFGWVEIGSPGNPTPRVFHLPDDEAIINRYGFPSAGATSVLSRLRARLPALFADSPTPTTHASLRPGALLAINLGKNKTSPPDAIADFLHGVRMFAPYADVLVVNVSSPNTPGLRGLQSRGLLEELLVSITAERDAVPLGSQSLTARRPRVVLKIAPDLSEDELRDIAEAIKARPSVDGVIISNTTIQRPPGLTDPRKVETGGLSGAPLKPLTLRALRTLRAHLPASMPLIGCGGVASGADALEYARAGASAVQLYTAFGYAGVGACRRIKDELAEALASEGTTWNEVVERAVGELSAKAPQPQLTESSALRVLIDEALSIKHQLDLLGTKMGQDIVEEIQPPSALP</sequence>
<dbReference type="AlphaFoldDB" id="A0A4S4L4M7"/>
<dbReference type="InterPro" id="IPR001295">
    <property type="entry name" value="Dihydroorotate_DH_CS"/>
</dbReference>
<comment type="similarity">
    <text evidence="4">Belongs to the dihydroorotate dehydrogenase family. Type 2 subfamily.</text>
</comment>
<dbReference type="SUPFAM" id="SSF51395">
    <property type="entry name" value="FMN-linked oxidoreductases"/>
    <property type="match status" value="1"/>
</dbReference>
<comment type="subcellular location">
    <subcellularLocation>
        <location evidence="2">Membrane</location>
    </subcellularLocation>
</comment>
<evidence type="ECO:0000256" key="9">
    <source>
        <dbReference type="ARBA" id="ARBA00023002"/>
    </source>
</evidence>
<evidence type="ECO:0000256" key="1">
    <source>
        <dbReference type="ARBA" id="ARBA00001917"/>
    </source>
</evidence>
<organism evidence="14 15">
    <name type="scientific">Phellinidium pouzarii</name>
    <dbReference type="NCBI Taxonomy" id="167371"/>
    <lineage>
        <taxon>Eukaryota</taxon>
        <taxon>Fungi</taxon>
        <taxon>Dikarya</taxon>
        <taxon>Basidiomycota</taxon>
        <taxon>Agaricomycotina</taxon>
        <taxon>Agaricomycetes</taxon>
        <taxon>Hymenochaetales</taxon>
        <taxon>Hymenochaetaceae</taxon>
        <taxon>Phellinidium</taxon>
    </lineage>
</organism>
<dbReference type="OrthoDB" id="14784at2759"/>
<dbReference type="NCBIfam" id="NF003652">
    <property type="entry name" value="PRK05286.2-5"/>
    <property type="match status" value="1"/>
</dbReference>
<dbReference type="GO" id="GO:0044205">
    <property type="term" value="P:'de novo' UMP biosynthetic process"/>
    <property type="evidence" value="ECO:0007669"/>
    <property type="project" value="UniProtKB-UniPathway"/>
</dbReference>
<keyword evidence="9" id="KW-0560">Oxidoreductase</keyword>
<dbReference type="EMBL" id="SGPK01000234">
    <property type="protein sequence ID" value="THH05831.1"/>
    <property type="molecule type" value="Genomic_DNA"/>
</dbReference>
<evidence type="ECO:0000256" key="5">
    <source>
        <dbReference type="ARBA" id="ARBA00012791"/>
    </source>
</evidence>
<dbReference type="UniPathway" id="UPA00070">
    <property type="reaction ID" value="UER00946"/>
</dbReference>
<dbReference type="GO" id="GO:0106430">
    <property type="term" value="F:dihydroorotate dehydrogenase (quinone) activity"/>
    <property type="evidence" value="ECO:0007669"/>
    <property type="project" value="UniProtKB-EC"/>
</dbReference>
<keyword evidence="8" id="KW-0288">FMN</keyword>
<evidence type="ECO:0000256" key="8">
    <source>
        <dbReference type="ARBA" id="ARBA00022643"/>
    </source>
</evidence>
<dbReference type="PROSITE" id="PS00912">
    <property type="entry name" value="DHODEHASE_2"/>
    <property type="match status" value="1"/>
</dbReference>
<evidence type="ECO:0000256" key="12">
    <source>
        <dbReference type="ARBA" id="ARBA00048639"/>
    </source>
</evidence>